<protein>
    <recommendedName>
        <fullName evidence="8">Protein ORM1</fullName>
    </recommendedName>
</protein>
<dbReference type="PANTHER" id="PTHR12665">
    <property type="entry name" value="ORMDL PROTEINS"/>
    <property type="match status" value="1"/>
</dbReference>
<name>A0A7C8K474_ORBOL</name>
<gene>
    <name evidence="6" type="ORF">TWF703_009513</name>
</gene>
<evidence type="ECO:0000256" key="4">
    <source>
        <dbReference type="ARBA" id="ARBA00023136"/>
    </source>
</evidence>
<sequence>MPDGGPSRLHSGSVSKGRRRRSSSIIYVEPPETIEQLSDQVALPNLNANWVNNKGAWLIHPVCIAGLKIFYDTIPGVSQETSWTLTNITYMVVRRPLPMATYLMFHYVQGIPFEFNSGAYDNLNMWEQMDNGDQYTPSKKFLTSMPILLFLLSTHYTHYDLTFFVVNCMALMSVIIPKLPSFHRMRVVMPWSQTIEEVDGEEPS</sequence>
<proteinExistence type="predicted"/>
<comment type="subcellular location">
    <subcellularLocation>
        <location evidence="1">Membrane</location>
        <topology evidence="1">Multi-pass membrane protein</topology>
    </subcellularLocation>
</comment>
<dbReference type="PIRSF" id="PIRSF018147">
    <property type="entry name" value="ORMDL"/>
    <property type="match status" value="1"/>
</dbReference>
<evidence type="ECO:0000256" key="1">
    <source>
        <dbReference type="ARBA" id="ARBA00004141"/>
    </source>
</evidence>
<evidence type="ECO:0008006" key="8">
    <source>
        <dbReference type="Google" id="ProtNLM"/>
    </source>
</evidence>
<evidence type="ECO:0000256" key="3">
    <source>
        <dbReference type="ARBA" id="ARBA00022989"/>
    </source>
</evidence>
<dbReference type="EMBL" id="WIQZ01000007">
    <property type="protein sequence ID" value="KAF3144218.1"/>
    <property type="molecule type" value="Genomic_DNA"/>
</dbReference>
<evidence type="ECO:0000256" key="2">
    <source>
        <dbReference type="ARBA" id="ARBA00022692"/>
    </source>
</evidence>
<evidence type="ECO:0000313" key="6">
    <source>
        <dbReference type="EMBL" id="KAF3144218.1"/>
    </source>
</evidence>
<accession>A0A7C8K474</accession>
<dbReference type="Pfam" id="PF04061">
    <property type="entry name" value="ORMDL"/>
    <property type="match status" value="1"/>
</dbReference>
<dbReference type="Proteomes" id="UP000480548">
    <property type="component" value="Unassembled WGS sequence"/>
</dbReference>
<organism evidence="6 7">
    <name type="scientific">Orbilia oligospora</name>
    <name type="common">Nematode-trapping fungus</name>
    <name type="synonym">Arthrobotrys oligospora</name>
    <dbReference type="NCBI Taxonomy" id="2813651"/>
    <lineage>
        <taxon>Eukaryota</taxon>
        <taxon>Fungi</taxon>
        <taxon>Dikarya</taxon>
        <taxon>Ascomycota</taxon>
        <taxon>Pezizomycotina</taxon>
        <taxon>Orbiliomycetes</taxon>
        <taxon>Orbiliales</taxon>
        <taxon>Orbiliaceae</taxon>
        <taxon>Orbilia</taxon>
    </lineage>
</organism>
<keyword evidence="4" id="KW-0472">Membrane</keyword>
<evidence type="ECO:0000256" key="5">
    <source>
        <dbReference type="SAM" id="MobiDB-lite"/>
    </source>
</evidence>
<keyword evidence="2" id="KW-0812">Transmembrane</keyword>
<dbReference type="InterPro" id="IPR007203">
    <property type="entry name" value="ORMDL"/>
</dbReference>
<dbReference type="GO" id="GO:0005789">
    <property type="term" value="C:endoplasmic reticulum membrane"/>
    <property type="evidence" value="ECO:0007669"/>
    <property type="project" value="InterPro"/>
</dbReference>
<comment type="caution">
    <text evidence="6">The sequence shown here is derived from an EMBL/GenBank/DDBJ whole genome shotgun (WGS) entry which is preliminary data.</text>
</comment>
<reference evidence="6 7" key="1">
    <citation type="submission" date="2019-06" db="EMBL/GenBank/DDBJ databases">
        <authorList>
            <person name="Palmer J.M."/>
        </authorList>
    </citation>
    <scope>NUCLEOTIDE SEQUENCE [LARGE SCALE GENOMIC DNA]</scope>
    <source>
        <strain evidence="6 7">TWF703</strain>
    </source>
</reference>
<keyword evidence="3" id="KW-1133">Transmembrane helix</keyword>
<dbReference type="AlphaFoldDB" id="A0A7C8K474"/>
<feature type="region of interest" description="Disordered" evidence="5">
    <location>
        <begin position="1"/>
        <end position="22"/>
    </location>
</feature>
<evidence type="ECO:0000313" key="7">
    <source>
        <dbReference type="Proteomes" id="UP000480548"/>
    </source>
</evidence>